<keyword evidence="5 12" id="KW-0378">Hydrolase</keyword>
<keyword evidence="3 12" id="KW-0479">Metal-binding</keyword>
<dbReference type="PROSITE" id="PS51479">
    <property type="entry name" value="ZF_RTR1"/>
    <property type="match status" value="1"/>
</dbReference>
<dbReference type="GeneID" id="30198818"/>
<evidence type="ECO:0000256" key="12">
    <source>
        <dbReference type="RuleBase" id="RU367080"/>
    </source>
</evidence>
<dbReference type="AlphaFoldDB" id="A0A1E3P522"/>
<dbReference type="OrthoDB" id="2590500at2759"/>
<organism evidence="15 16">
    <name type="scientific">Wickerhamomyces anomalus (strain ATCC 58044 / CBS 1984 / NCYC 433 / NRRL Y-366-8)</name>
    <name type="common">Yeast</name>
    <name type="synonym">Hansenula anomala</name>
    <dbReference type="NCBI Taxonomy" id="683960"/>
    <lineage>
        <taxon>Eukaryota</taxon>
        <taxon>Fungi</taxon>
        <taxon>Dikarya</taxon>
        <taxon>Ascomycota</taxon>
        <taxon>Saccharomycotina</taxon>
        <taxon>Saccharomycetes</taxon>
        <taxon>Phaffomycetales</taxon>
        <taxon>Wickerhamomycetaceae</taxon>
        <taxon>Wickerhamomyces</taxon>
    </lineage>
</organism>
<reference evidence="15 16" key="1">
    <citation type="journal article" date="2016" name="Proc. Natl. Acad. Sci. U.S.A.">
        <title>Comparative genomics of biotechnologically important yeasts.</title>
        <authorList>
            <person name="Riley R."/>
            <person name="Haridas S."/>
            <person name="Wolfe K.H."/>
            <person name="Lopes M.R."/>
            <person name="Hittinger C.T."/>
            <person name="Goeker M."/>
            <person name="Salamov A.A."/>
            <person name="Wisecaver J.H."/>
            <person name="Long T.M."/>
            <person name="Calvey C.H."/>
            <person name="Aerts A.L."/>
            <person name="Barry K.W."/>
            <person name="Choi C."/>
            <person name="Clum A."/>
            <person name="Coughlan A.Y."/>
            <person name="Deshpande S."/>
            <person name="Douglass A.P."/>
            <person name="Hanson S.J."/>
            <person name="Klenk H.-P."/>
            <person name="LaButti K.M."/>
            <person name="Lapidus A."/>
            <person name="Lindquist E.A."/>
            <person name="Lipzen A.M."/>
            <person name="Meier-Kolthoff J.P."/>
            <person name="Ohm R.A."/>
            <person name="Otillar R.P."/>
            <person name="Pangilinan J.L."/>
            <person name="Peng Y."/>
            <person name="Rokas A."/>
            <person name="Rosa C.A."/>
            <person name="Scheuner C."/>
            <person name="Sibirny A.A."/>
            <person name="Slot J.C."/>
            <person name="Stielow J.B."/>
            <person name="Sun H."/>
            <person name="Kurtzman C.P."/>
            <person name="Blackwell M."/>
            <person name="Grigoriev I.V."/>
            <person name="Jeffries T.W."/>
        </authorList>
    </citation>
    <scope>NUCLEOTIDE SEQUENCE [LARGE SCALE GENOMIC DNA]</scope>
    <source>
        <strain evidence="16">ATCC 58044 / CBS 1984 / NCYC 433 / NRRL Y-366-8</strain>
    </source>
</reference>
<protein>
    <recommendedName>
        <fullName evidence="12">RNA polymerase II subunit B1 CTD phosphatase RPAP2 homolog</fullName>
        <ecNumber evidence="12">3.1.3.16</ecNumber>
    </recommendedName>
</protein>
<keyword evidence="6 12" id="KW-0862">Zinc</keyword>
<dbReference type="GO" id="GO:0043175">
    <property type="term" value="F:RNA polymerase core enzyme binding"/>
    <property type="evidence" value="ECO:0007669"/>
    <property type="project" value="UniProtKB-UniRule"/>
</dbReference>
<dbReference type="STRING" id="683960.A0A1E3P522"/>
<gene>
    <name evidence="15" type="ORF">WICANDRAFT_29079</name>
</gene>
<keyword evidence="7 12" id="KW-0904">Protein phosphatase</keyword>
<comment type="catalytic activity">
    <reaction evidence="10 12">
        <text>O-phospho-L-threonyl-[protein] + H2O = L-threonyl-[protein] + phosphate</text>
        <dbReference type="Rhea" id="RHEA:47004"/>
        <dbReference type="Rhea" id="RHEA-COMP:11060"/>
        <dbReference type="Rhea" id="RHEA-COMP:11605"/>
        <dbReference type="ChEBI" id="CHEBI:15377"/>
        <dbReference type="ChEBI" id="CHEBI:30013"/>
        <dbReference type="ChEBI" id="CHEBI:43474"/>
        <dbReference type="ChEBI" id="CHEBI:61977"/>
        <dbReference type="EC" id="3.1.3.16"/>
    </reaction>
</comment>
<comment type="subcellular location">
    <subcellularLocation>
        <location evidence="1 12">Nucleus</location>
    </subcellularLocation>
</comment>
<accession>A0A1E3P522</accession>
<dbReference type="Gene3D" id="1.25.40.820">
    <property type="match status" value="1"/>
</dbReference>
<dbReference type="GO" id="GO:0008270">
    <property type="term" value="F:zinc ion binding"/>
    <property type="evidence" value="ECO:0007669"/>
    <property type="project" value="UniProtKB-KW"/>
</dbReference>
<evidence type="ECO:0000256" key="10">
    <source>
        <dbReference type="ARBA" id="ARBA00048336"/>
    </source>
</evidence>
<dbReference type="EMBL" id="KV454209">
    <property type="protein sequence ID" value="ODQ60561.1"/>
    <property type="molecule type" value="Genomic_DNA"/>
</dbReference>
<proteinExistence type="inferred from homology"/>
<evidence type="ECO:0000256" key="3">
    <source>
        <dbReference type="ARBA" id="ARBA00022723"/>
    </source>
</evidence>
<feature type="compositionally biased region" description="Acidic residues" evidence="13">
    <location>
        <begin position="218"/>
        <end position="231"/>
    </location>
</feature>
<comment type="function">
    <text evidence="12">Putative RNA polymerase II subunit B1 C-terminal domain (CTD) phosphatase involved in RNA polymerase II transcription regulation.</text>
</comment>
<evidence type="ECO:0000313" key="16">
    <source>
        <dbReference type="Proteomes" id="UP000094112"/>
    </source>
</evidence>
<evidence type="ECO:0000256" key="1">
    <source>
        <dbReference type="ARBA" id="ARBA00004123"/>
    </source>
</evidence>
<evidence type="ECO:0000256" key="11">
    <source>
        <dbReference type="PROSITE-ProRule" id="PRU00812"/>
    </source>
</evidence>
<dbReference type="RefSeq" id="XP_019039768.1">
    <property type="nucleotide sequence ID" value="XM_019181572.1"/>
</dbReference>
<dbReference type="GO" id="GO:0005737">
    <property type="term" value="C:cytoplasm"/>
    <property type="evidence" value="ECO:0007669"/>
    <property type="project" value="TreeGrafter"/>
</dbReference>
<dbReference type="Proteomes" id="UP000094112">
    <property type="component" value="Unassembled WGS sequence"/>
</dbReference>
<keyword evidence="16" id="KW-1185">Reference proteome</keyword>
<evidence type="ECO:0000256" key="2">
    <source>
        <dbReference type="ARBA" id="ARBA00005676"/>
    </source>
</evidence>
<keyword evidence="8 12" id="KW-0539">Nucleus</keyword>
<keyword evidence="4 12" id="KW-0863">Zinc-finger</keyword>
<feature type="region of interest" description="Disordered" evidence="13">
    <location>
        <begin position="205"/>
        <end position="241"/>
    </location>
</feature>
<comment type="similarity">
    <text evidence="2 11 12">Belongs to the RPAP2 family.</text>
</comment>
<evidence type="ECO:0000256" key="4">
    <source>
        <dbReference type="ARBA" id="ARBA00022771"/>
    </source>
</evidence>
<name>A0A1E3P522_WICAA</name>
<evidence type="ECO:0000313" key="15">
    <source>
        <dbReference type="EMBL" id="ODQ60561.1"/>
    </source>
</evidence>
<dbReference type="InterPro" id="IPR039693">
    <property type="entry name" value="Rtr1/RPAP2"/>
</dbReference>
<evidence type="ECO:0000256" key="13">
    <source>
        <dbReference type="SAM" id="MobiDB-lite"/>
    </source>
</evidence>
<dbReference type="PANTHER" id="PTHR14732:SF0">
    <property type="entry name" value="RNA POLYMERASE II SUBUNIT B1 CTD PHOSPHATASE RPAP2-RELATED"/>
    <property type="match status" value="1"/>
</dbReference>
<evidence type="ECO:0000256" key="9">
    <source>
        <dbReference type="ARBA" id="ARBA00047761"/>
    </source>
</evidence>
<evidence type="ECO:0000256" key="6">
    <source>
        <dbReference type="ARBA" id="ARBA00022833"/>
    </source>
</evidence>
<dbReference type="PANTHER" id="PTHR14732">
    <property type="entry name" value="RNA POLYMERASE II SUBUNIT B1 CTD PHOSPHATASE RPAP2-RELATED"/>
    <property type="match status" value="1"/>
</dbReference>
<dbReference type="GO" id="GO:0008420">
    <property type="term" value="F:RNA polymerase II CTD heptapeptide repeat phosphatase activity"/>
    <property type="evidence" value="ECO:0007669"/>
    <property type="project" value="UniProtKB-UniRule"/>
</dbReference>
<evidence type="ECO:0000259" key="14">
    <source>
        <dbReference type="PROSITE" id="PS51479"/>
    </source>
</evidence>
<dbReference type="InterPro" id="IPR038534">
    <property type="entry name" value="Rtr1/RPAP2_sf"/>
</dbReference>
<sequence length="253" mass="29433">MQITTIDSFKPILLNYSHPDTLTPSEASRLSLALVEVLSEDVCDKFFLKFISRFLTKDSYSEILQERNINKVCAYPMCCESPGRIKDHYSKSFQKSKMLPYAYLNLYCSKTHYQCSEFYKTQLSDEAVFARKDITVKPYGSMKYEVNITLLDEVYEKYNQRHDNSQSIMEIIKNLDSMSINDTKQSKDEMMDSMNQMLQDIKIVEKEASSPPVPPTGEDNDDDQIDQDQEDPDRKYEYLQDQSKAINGYVLQI</sequence>
<dbReference type="InterPro" id="IPR007308">
    <property type="entry name" value="Rtr1/RPAP2_dom"/>
</dbReference>
<evidence type="ECO:0000256" key="7">
    <source>
        <dbReference type="ARBA" id="ARBA00022912"/>
    </source>
</evidence>
<comment type="catalytic activity">
    <reaction evidence="9 12">
        <text>O-phospho-L-seryl-[protein] + H2O = L-seryl-[protein] + phosphate</text>
        <dbReference type="Rhea" id="RHEA:20629"/>
        <dbReference type="Rhea" id="RHEA-COMP:9863"/>
        <dbReference type="Rhea" id="RHEA-COMP:11604"/>
        <dbReference type="ChEBI" id="CHEBI:15377"/>
        <dbReference type="ChEBI" id="CHEBI:29999"/>
        <dbReference type="ChEBI" id="CHEBI:43474"/>
        <dbReference type="ChEBI" id="CHEBI:83421"/>
        <dbReference type="EC" id="3.1.3.16"/>
    </reaction>
</comment>
<dbReference type="EC" id="3.1.3.16" evidence="12"/>
<feature type="domain" description="RTR1-type" evidence="14">
    <location>
        <begin position="50"/>
        <end position="132"/>
    </location>
</feature>
<evidence type="ECO:0000256" key="5">
    <source>
        <dbReference type="ARBA" id="ARBA00022801"/>
    </source>
</evidence>
<dbReference type="GO" id="GO:0005634">
    <property type="term" value="C:nucleus"/>
    <property type="evidence" value="ECO:0007669"/>
    <property type="project" value="UniProtKB-SubCell"/>
</dbReference>
<dbReference type="Pfam" id="PF04181">
    <property type="entry name" value="RPAP2_Rtr1"/>
    <property type="match status" value="1"/>
</dbReference>
<evidence type="ECO:0000256" key="8">
    <source>
        <dbReference type="ARBA" id="ARBA00023242"/>
    </source>
</evidence>